<evidence type="ECO:0000313" key="4">
    <source>
        <dbReference type="Proteomes" id="UP000557566"/>
    </source>
</evidence>
<evidence type="ECO:0000313" key="3">
    <source>
        <dbReference type="EMBL" id="KAF4504577.1"/>
    </source>
</evidence>
<dbReference type="EMBL" id="JAAVMX010000009">
    <property type="protein sequence ID" value="KAF4504577.1"/>
    <property type="molecule type" value="Genomic_DNA"/>
</dbReference>
<evidence type="ECO:0000256" key="2">
    <source>
        <dbReference type="SAM" id="SignalP"/>
    </source>
</evidence>
<gene>
    <name evidence="3" type="ORF">G6O67_008015</name>
</gene>
<name>A0A8H4PGI5_9HYPO</name>
<organism evidence="3 4">
    <name type="scientific">Ophiocordyceps sinensis</name>
    <dbReference type="NCBI Taxonomy" id="72228"/>
    <lineage>
        <taxon>Eukaryota</taxon>
        <taxon>Fungi</taxon>
        <taxon>Dikarya</taxon>
        <taxon>Ascomycota</taxon>
        <taxon>Pezizomycotina</taxon>
        <taxon>Sordariomycetes</taxon>
        <taxon>Hypocreomycetidae</taxon>
        <taxon>Hypocreales</taxon>
        <taxon>Ophiocordycipitaceae</taxon>
        <taxon>Ophiocordyceps</taxon>
    </lineage>
</organism>
<evidence type="ECO:0000256" key="1">
    <source>
        <dbReference type="SAM" id="MobiDB-lite"/>
    </source>
</evidence>
<proteinExistence type="predicted"/>
<feature type="compositionally biased region" description="Basic and acidic residues" evidence="1">
    <location>
        <begin position="23"/>
        <end position="34"/>
    </location>
</feature>
<feature type="compositionally biased region" description="Basic and acidic residues" evidence="1">
    <location>
        <begin position="61"/>
        <end position="83"/>
    </location>
</feature>
<feature type="signal peptide" evidence="2">
    <location>
        <begin position="1"/>
        <end position="16"/>
    </location>
</feature>
<comment type="caution">
    <text evidence="3">The sequence shown here is derived from an EMBL/GenBank/DDBJ whole genome shotgun (WGS) entry which is preliminary data.</text>
</comment>
<dbReference type="Proteomes" id="UP000557566">
    <property type="component" value="Unassembled WGS sequence"/>
</dbReference>
<sequence>MRSTTLLALALPIVAAFPLKEAASSKHMDKKRAESTQGGGKWTQWDEDEAAMDGSKWAHPQSHEDGSEWAKEGWPESAGDKEGWNFWDEDEAAMDGSKWAKEGWPESAQDKED</sequence>
<accession>A0A8H4PGI5</accession>
<keyword evidence="2" id="KW-0732">Signal</keyword>
<feature type="region of interest" description="Disordered" evidence="1">
    <location>
        <begin position="22"/>
        <end position="113"/>
    </location>
</feature>
<protein>
    <submittedName>
        <fullName evidence="3">Uncharacterized protein</fullName>
    </submittedName>
</protein>
<keyword evidence="4" id="KW-1185">Reference proteome</keyword>
<feature type="chain" id="PRO_5034760651" evidence="2">
    <location>
        <begin position="17"/>
        <end position="113"/>
    </location>
</feature>
<dbReference type="OrthoDB" id="43654at2759"/>
<reference evidence="3 4" key="1">
    <citation type="journal article" date="2020" name="Genome Biol. Evol.">
        <title>A new high-quality draft genome assembly of the Chinese cordyceps Ophiocordyceps sinensis.</title>
        <authorList>
            <person name="Shu R."/>
            <person name="Zhang J."/>
            <person name="Meng Q."/>
            <person name="Zhang H."/>
            <person name="Zhou G."/>
            <person name="Li M."/>
            <person name="Wu P."/>
            <person name="Zhao Y."/>
            <person name="Chen C."/>
            <person name="Qin Q."/>
        </authorList>
    </citation>
    <scope>NUCLEOTIDE SEQUENCE [LARGE SCALE GENOMIC DNA]</scope>
    <source>
        <strain evidence="3 4">IOZ07</strain>
    </source>
</reference>
<feature type="compositionally biased region" description="Basic and acidic residues" evidence="1">
    <location>
        <begin position="98"/>
        <end position="113"/>
    </location>
</feature>
<dbReference type="AlphaFoldDB" id="A0A8H4PGI5"/>